<dbReference type="Proteomes" id="UP001307889">
    <property type="component" value="Chromosome 1"/>
</dbReference>
<gene>
    <name evidence="5" type="ORF">NTJ_02378</name>
</gene>
<dbReference type="Gene3D" id="1.25.40.20">
    <property type="entry name" value="Ankyrin repeat-containing domain"/>
    <property type="match status" value="1"/>
</dbReference>
<dbReference type="Pfam" id="PF12796">
    <property type="entry name" value="Ank_2"/>
    <property type="match status" value="1"/>
</dbReference>
<dbReference type="SUPFAM" id="SSF48403">
    <property type="entry name" value="Ankyrin repeat"/>
    <property type="match status" value="1"/>
</dbReference>
<reference evidence="5 6" key="1">
    <citation type="submission" date="2023-09" db="EMBL/GenBank/DDBJ databases">
        <title>Nesidiocoris tenuis whole genome shotgun sequence.</title>
        <authorList>
            <person name="Shibata T."/>
            <person name="Shimoda M."/>
            <person name="Kobayashi T."/>
            <person name="Uehara T."/>
        </authorList>
    </citation>
    <scope>NUCLEOTIDE SEQUENCE [LARGE SCALE GENOMIC DNA]</scope>
    <source>
        <strain evidence="5 6">Japan</strain>
    </source>
</reference>
<keyword evidence="2 3" id="KW-0040">ANK repeat</keyword>
<feature type="repeat" description="ANK" evidence="3">
    <location>
        <begin position="340"/>
        <end position="372"/>
    </location>
</feature>
<keyword evidence="6" id="KW-1185">Reference proteome</keyword>
<sequence>MTEVFYAAVKGSLHANDSSVFGLKPEEYSALCRRFPDSNKQVINGVLIKGSPLDVINSLAELGYRVTCSSGEAEIVWTLRREALPGERVTSPVGSPPVGQPIFTGGKPFVVQPAMPKPPIKQVDKIGSKPEDWQLVADFQEQDRIKTCHISSVERIAPGEKMILKTNLSSELNPLSYRPETRRAQLVPIPITRQNPTQDETPFPAPVDTIRPHLDQSGTMGSHQHQTTNPSVVQTLDEMDFERGLWYPAMQGDLAELDKLLTRGADVNKTDKSGYTALHYAARGGDLAVVQKLLRAGANVNLKTKAGLATPLHRAASAGRLEVVKLLLDNGAEKVPIDSDGRTPLHRSAASGHEGISLLLVREAPEATKIRDSKGLSPADVAQNMGHKSLCRIIRNSVAGASSSRTPSPSSPPRSRSKSP</sequence>
<evidence type="ECO:0000256" key="1">
    <source>
        <dbReference type="ARBA" id="ARBA00022737"/>
    </source>
</evidence>
<dbReference type="InterPro" id="IPR036770">
    <property type="entry name" value="Ankyrin_rpt-contain_sf"/>
</dbReference>
<keyword evidence="1" id="KW-0677">Repeat</keyword>
<dbReference type="PROSITE" id="PS50088">
    <property type="entry name" value="ANK_REPEAT"/>
    <property type="match status" value="3"/>
</dbReference>
<evidence type="ECO:0000256" key="2">
    <source>
        <dbReference type="ARBA" id="ARBA00023043"/>
    </source>
</evidence>
<dbReference type="InterPro" id="IPR002110">
    <property type="entry name" value="Ankyrin_rpt"/>
</dbReference>
<evidence type="ECO:0000313" key="5">
    <source>
        <dbReference type="EMBL" id="BES89571.1"/>
    </source>
</evidence>
<feature type="repeat" description="ANK" evidence="3">
    <location>
        <begin position="273"/>
        <end position="305"/>
    </location>
</feature>
<organism evidence="5 6">
    <name type="scientific">Nesidiocoris tenuis</name>
    <dbReference type="NCBI Taxonomy" id="355587"/>
    <lineage>
        <taxon>Eukaryota</taxon>
        <taxon>Metazoa</taxon>
        <taxon>Ecdysozoa</taxon>
        <taxon>Arthropoda</taxon>
        <taxon>Hexapoda</taxon>
        <taxon>Insecta</taxon>
        <taxon>Pterygota</taxon>
        <taxon>Neoptera</taxon>
        <taxon>Paraneoptera</taxon>
        <taxon>Hemiptera</taxon>
        <taxon>Heteroptera</taxon>
        <taxon>Panheteroptera</taxon>
        <taxon>Cimicomorpha</taxon>
        <taxon>Miridae</taxon>
        <taxon>Dicyphina</taxon>
        <taxon>Nesidiocoris</taxon>
    </lineage>
</organism>
<name>A0ABN7AB74_9HEMI</name>
<accession>A0ABN7AB74</accession>
<dbReference type="EMBL" id="AP028909">
    <property type="protein sequence ID" value="BES89571.1"/>
    <property type="molecule type" value="Genomic_DNA"/>
</dbReference>
<feature type="repeat" description="ANK" evidence="3">
    <location>
        <begin position="307"/>
        <end position="339"/>
    </location>
</feature>
<protein>
    <submittedName>
        <fullName evidence="5">Ankyrin repeat</fullName>
    </submittedName>
</protein>
<evidence type="ECO:0000256" key="4">
    <source>
        <dbReference type="SAM" id="MobiDB-lite"/>
    </source>
</evidence>
<dbReference type="SMART" id="SM00248">
    <property type="entry name" value="ANK"/>
    <property type="match status" value="4"/>
</dbReference>
<evidence type="ECO:0000313" key="6">
    <source>
        <dbReference type="Proteomes" id="UP001307889"/>
    </source>
</evidence>
<evidence type="ECO:0000256" key="3">
    <source>
        <dbReference type="PROSITE-ProRule" id="PRU00023"/>
    </source>
</evidence>
<feature type="region of interest" description="Disordered" evidence="4">
    <location>
        <begin position="394"/>
        <end position="420"/>
    </location>
</feature>
<proteinExistence type="predicted"/>
<dbReference type="PROSITE" id="PS50297">
    <property type="entry name" value="ANK_REP_REGION"/>
    <property type="match status" value="2"/>
</dbReference>
<dbReference type="PANTHER" id="PTHR24171">
    <property type="entry name" value="ANKYRIN REPEAT DOMAIN-CONTAINING PROTEIN 39-RELATED"/>
    <property type="match status" value="1"/>
</dbReference>
<dbReference type="PANTHER" id="PTHR24171:SF9">
    <property type="entry name" value="ANKYRIN REPEAT DOMAIN-CONTAINING PROTEIN 39"/>
    <property type="match status" value="1"/>
</dbReference>